<dbReference type="AlphaFoldDB" id="A0ABD0JZE3"/>
<accession>A0ABD0JZE3</accession>
<keyword evidence="3" id="KW-1185">Reference proteome</keyword>
<organism evidence="2 3">
    <name type="scientific">Batillaria attramentaria</name>
    <dbReference type="NCBI Taxonomy" id="370345"/>
    <lineage>
        <taxon>Eukaryota</taxon>
        <taxon>Metazoa</taxon>
        <taxon>Spiralia</taxon>
        <taxon>Lophotrochozoa</taxon>
        <taxon>Mollusca</taxon>
        <taxon>Gastropoda</taxon>
        <taxon>Caenogastropoda</taxon>
        <taxon>Sorbeoconcha</taxon>
        <taxon>Cerithioidea</taxon>
        <taxon>Batillariidae</taxon>
        <taxon>Batillaria</taxon>
    </lineage>
</organism>
<evidence type="ECO:0000256" key="1">
    <source>
        <dbReference type="SAM" id="MobiDB-lite"/>
    </source>
</evidence>
<gene>
    <name evidence="2" type="ORF">BaRGS_00028273</name>
</gene>
<dbReference type="EMBL" id="JACVVK020000281">
    <property type="protein sequence ID" value="KAK7480456.1"/>
    <property type="molecule type" value="Genomic_DNA"/>
</dbReference>
<reference evidence="2 3" key="1">
    <citation type="journal article" date="2023" name="Sci. Data">
        <title>Genome assembly of the Korean intertidal mud-creeper Batillaria attramentaria.</title>
        <authorList>
            <person name="Patra A.K."/>
            <person name="Ho P.T."/>
            <person name="Jun S."/>
            <person name="Lee S.J."/>
            <person name="Kim Y."/>
            <person name="Won Y.J."/>
        </authorList>
    </citation>
    <scope>NUCLEOTIDE SEQUENCE [LARGE SCALE GENOMIC DNA]</scope>
    <source>
        <strain evidence="2">Wonlab-2016</strain>
    </source>
</reference>
<evidence type="ECO:0000313" key="3">
    <source>
        <dbReference type="Proteomes" id="UP001519460"/>
    </source>
</evidence>
<dbReference type="Proteomes" id="UP001519460">
    <property type="component" value="Unassembled WGS sequence"/>
</dbReference>
<sequence>MNDAELQMMHLDNQLKAAFKLISSNDVKKEPEAPPRSRPDVCARSDENTRPVKRHTDSKMKFFASDQ</sequence>
<evidence type="ECO:0000313" key="2">
    <source>
        <dbReference type="EMBL" id="KAK7480456.1"/>
    </source>
</evidence>
<protein>
    <submittedName>
        <fullName evidence="2">Uncharacterized protein</fullName>
    </submittedName>
</protein>
<feature type="region of interest" description="Disordered" evidence="1">
    <location>
        <begin position="25"/>
        <end position="67"/>
    </location>
</feature>
<proteinExistence type="predicted"/>
<comment type="caution">
    <text evidence="2">The sequence shown here is derived from an EMBL/GenBank/DDBJ whole genome shotgun (WGS) entry which is preliminary data.</text>
</comment>
<name>A0ABD0JZE3_9CAEN</name>
<feature type="compositionally biased region" description="Basic and acidic residues" evidence="1">
    <location>
        <begin position="26"/>
        <end position="60"/>
    </location>
</feature>